<proteinExistence type="inferred from homology"/>
<reference evidence="5 6" key="1">
    <citation type="journal article" date="2016" name="Sci. Rep.">
        <title>Penicillium arizonense, a new, genome sequenced fungal species, reveals a high chemical diversity in secreted metabolites.</title>
        <authorList>
            <person name="Grijseels S."/>
            <person name="Nielsen J.C."/>
            <person name="Randelovic M."/>
            <person name="Nielsen J."/>
            <person name="Nielsen K.F."/>
            <person name="Workman M."/>
            <person name="Frisvad J.C."/>
        </authorList>
    </citation>
    <scope>NUCLEOTIDE SEQUENCE [LARGE SCALE GENOMIC DNA]</scope>
    <source>
        <strain evidence="5 6">CBS 141311</strain>
    </source>
</reference>
<evidence type="ECO:0000256" key="2">
    <source>
        <dbReference type="ARBA" id="ARBA00022857"/>
    </source>
</evidence>
<dbReference type="AlphaFoldDB" id="A0A1F5LM07"/>
<dbReference type="InterPro" id="IPR016040">
    <property type="entry name" value="NAD(P)-bd_dom"/>
</dbReference>
<gene>
    <name evidence="5" type="ORF">PENARI_c006G08679</name>
</gene>
<dbReference type="SUPFAM" id="SSF51735">
    <property type="entry name" value="NAD(P)-binding Rossmann-fold domains"/>
    <property type="match status" value="1"/>
</dbReference>
<dbReference type="InterPro" id="IPR036291">
    <property type="entry name" value="NAD(P)-bd_dom_sf"/>
</dbReference>
<comment type="caution">
    <text evidence="5">The sequence shown here is derived from an EMBL/GenBank/DDBJ whole genome shotgun (WGS) entry which is preliminary data.</text>
</comment>
<evidence type="ECO:0000259" key="4">
    <source>
        <dbReference type="Pfam" id="PF13460"/>
    </source>
</evidence>
<dbReference type="Pfam" id="PF13460">
    <property type="entry name" value="NAD_binding_10"/>
    <property type="match status" value="1"/>
</dbReference>
<dbReference type="RefSeq" id="XP_022489573.1">
    <property type="nucleotide sequence ID" value="XM_022630501.1"/>
</dbReference>
<dbReference type="Proteomes" id="UP000177622">
    <property type="component" value="Unassembled WGS sequence"/>
</dbReference>
<dbReference type="EMBL" id="LXJU01000006">
    <property type="protein sequence ID" value="OGE54136.1"/>
    <property type="molecule type" value="Genomic_DNA"/>
</dbReference>
<evidence type="ECO:0000313" key="6">
    <source>
        <dbReference type="Proteomes" id="UP000177622"/>
    </source>
</evidence>
<feature type="domain" description="NAD(P)-binding" evidence="4">
    <location>
        <begin position="7"/>
        <end position="144"/>
    </location>
</feature>
<sequence length="303" mass="33921">MRIAVAGAGDLAKYLVEELLAASHEVVVLSRSSKPWFERRDISFRRTDYSVPSLAVALEDCDALVSALLDYSLGSATTHLALLEACQQSLKCKRFLPSEYGGNIDLYPDSPQFYYANHEPVRQALRAQSDVMWTLFNMGWLSDYFVPAGSRYIRDIGEFHPVNFKTGTITIPGTGEELISFTAARDAARAIARLIDQDNWEPTTFVCGETTTWNMVAQLLAKYGKNLEVRYVTLDSLRNSIKQGSPGDDDVIAAQYAEFSLAGGAILPQEKVERQMREYFNDLKFRSVEEVVREAEQHPGTIV</sequence>
<evidence type="ECO:0000256" key="1">
    <source>
        <dbReference type="ARBA" id="ARBA00005725"/>
    </source>
</evidence>
<accession>A0A1F5LM07</accession>
<organism evidence="5 6">
    <name type="scientific">Penicillium arizonense</name>
    <dbReference type="NCBI Taxonomy" id="1835702"/>
    <lineage>
        <taxon>Eukaryota</taxon>
        <taxon>Fungi</taxon>
        <taxon>Dikarya</taxon>
        <taxon>Ascomycota</taxon>
        <taxon>Pezizomycotina</taxon>
        <taxon>Eurotiomycetes</taxon>
        <taxon>Eurotiomycetidae</taxon>
        <taxon>Eurotiales</taxon>
        <taxon>Aspergillaceae</taxon>
        <taxon>Penicillium</taxon>
    </lineage>
</organism>
<keyword evidence="2" id="KW-0521">NADP</keyword>
<evidence type="ECO:0000256" key="3">
    <source>
        <dbReference type="ARBA" id="ARBA00023002"/>
    </source>
</evidence>
<dbReference type="PANTHER" id="PTHR47706">
    <property type="entry name" value="NMRA-LIKE FAMILY PROTEIN"/>
    <property type="match status" value="1"/>
</dbReference>
<dbReference type="OrthoDB" id="419598at2759"/>
<keyword evidence="6" id="KW-1185">Reference proteome</keyword>
<evidence type="ECO:0000313" key="5">
    <source>
        <dbReference type="EMBL" id="OGE54136.1"/>
    </source>
</evidence>
<dbReference type="InterPro" id="IPR051609">
    <property type="entry name" value="NmrA/Isoflavone_reductase-like"/>
</dbReference>
<dbReference type="PANTHER" id="PTHR47706:SF4">
    <property type="entry name" value="NMRA-LIKE DOMAIN-CONTAINING PROTEIN"/>
    <property type="match status" value="1"/>
</dbReference>
<protein>
    <recommendedName>
        <fullName evidence="4">NAD(P)-binding domain-containing protein</fullName>
    </recommendedName>
</protein>
<keyword evidence="3" id="KW-0560">Oxidoreductase</keyword>
<dbReference type="Gene3D" id="3.90.25.10">
    <property type="entry name" value="UDP-galactose 4-epimerase, domain 1"/>
    <property type="match status" value="1"/>
</dbReference>
<dbReference type="Gene3D" id="3.40.50.720">
    <property type="entry name" value="NAD(P)-binding Rossmann-like Domain"/>
    <property type="match status" value="1"/>
</dbReference>
<name>A0A1F5LM07_PENAI</name>
<dbReference type="GeneID" id="34575235"/>
<dbReference type="GO" id="GO:0016491">
    <property type="term" value="F:oxidoreductase activity"/>
    <property type="evidence" value="ECO:0007669"/>
    <property type="project" value="UniProtKB-KW"/>
</dbReference>
<comment type="similarity">
    <text evidence="1">Belongs to the NmrA-type oxidoreductase family. Isoflavone reductase subfamily.</text>
</comment>